<keyword evidence="6" id="KW-0378">Hydrolase</keyword>
<feature type="binding site" evidence="10">
    <location>
        <position position="171"/>
    </location>
    <ligand>
        <name>Zn(2+)</name>
        <dbReference type="ChEBI" id="CHEBI:29105"/>
        <label>1</label>
    </ligand>
</feature>
<evidence type="ECO:0000256" key="9">
    <source>
        <dbReference type="PIRSR" id="PIRSR036696-1"/>
    </source>
</evidence>
<reference evidence="12" key="1">
    <citation type="submission" date="2020-05" db="EMBL/GenBank/DDBJ databases">
        <title>Phylogenomic resolution of chytrid fungi.</title>
        <authorList>
            <person name="Stajich J.E."/>
            <person name="Amses K."/>
            <person name="Simmons R."/>
            <person name="Seto K."/>
            <person name="Myers J."/>
            <person name="Bonds A."/>
            <person name="Quandt C.A."/>
            <person name="Barry K."/>
            <person name="Liu P."/>
            <person name="Grigoriev I."/>
            <person name="Longcore J.E."/>
            <person name="James T.Y."/>
        </authorList>
    </citation>
    <scope>NUCLEOTIDE SEQUENCE</scope>
    <source>
        <strain evidence="12">JEL0476</strain>
    </source>
</reference>
<evidence type="ECO:0000313" key="13">
    <source>
        <dbReference type="Proteomes" id="UP001211065"/>
    </source>
</evidence>
<sequence>MNQEIENFIKLVKINTISGSGVSSGGYRNCAKEISNQCREIGLDTKTLELVEGKPIVVASHYGEDRNLPSLLLTGHYDVVPCDPEKWTVDPFADEKVYGRGTQDMKCCLAAYIECLRRIKGVYILSIKKIKGIGITLIPLLDEEIGGADGMGKFVETNFFRSLNVGFALDEGLASPTHQVPVYFGERAIWWIKLKATGDTGHASRYLAPNGAMEKIHRCCDRALAFREKEAKKYRNGTDIGDIITLNLTSLKAGKTSDGGLTYALNVIPSEAEAGFDIRIPPTIQDLVTFENDLKNELTKGEDGIEYILINGMKVNPSTSLDIKKNLWWERFQKTCLNLGLEIVPQIFPAATDSRFLRAKNIPCLGFTPIPNTKVLFHDHDEYLPIDVYMNSITIYLEMIKDLVNLVD</sequence>
<dbReference type="PIRSF" id="PIRSF036696">
    <property type="entry name" value="ACY-1"/>
    <property type="match status" value="1"/>
</dbReference>
<evidence type="ECO:0000256" key="1">
    <source>
        <dbReference type="ARBA" id="ARBA00004496"/>
    </source>
</evidence>
<dbReference type="AlphaFoldDB" id="A0AAD5Y314"/>
<dbReference type="GO" id="GO:0005737">
    <property type="term" value="C:cytoplasm"/>
    <property type="evidence" value="ECO:0007669"/>
    <property type="project" value="UniProtKB-SubCell"/>
</dbReference>
<dbReference type="Gene3D" id="1.10.150.900">
    <property type="match status" value="1"/>
</dbReference>
<keyword evidence="5 10" id="KW-0479">Metal-binding</keyword>
<dbReference type="SUPFAM" id="SSF55031">
    <property type="entry name" value="Bacterial exopeptidase dimerisation domain"/>
    <property type="match status" value="1"/>
</dbReference>
<feature type="binding site" evidence="10">
    <location>
        <position position="378"/>
    </location>
    <ligand>
        <name>Zn(2+)</name>
        <dbReference type="ChEBI" id="CHEBI:29105"/>
        <label>2</label>
    </ligand>
</feature>
<dbReference type="InterPro" id="IPR011650">
    <property type="entry name" value="Peptidase_M20_dimer"/>
</dbReference>
<evidence type="ECO:0000256" key="10">
    <source>
        <dbReference type="PIRSR" id="PIRSR036696-2"/>
    </source>
</evidence>
<evidence type="ECO:0000256" key="8">
    <source>
        <dbReference type="ARBA" id="ARBA00029656"/>
    </source>
</evidence>
<comment type="subcellular location">
    <subcellularLocation>
        <location evidence="1">Cytoplasm</location>
    </subcellularLocation>
</comment>
<comment type="caution">
    <text evidence="12">The sequence shown here is derived from an EMBL/GenBank/DDBJ whole genome shotgun (WGS) entry which is preliminary data.</text>
</comment>
<dbReference type="InterPro" id="IPR036264">
    <property type="entry name" value="Bact_exopeptidase_dim_dom"/>
</dbReference>
<dbReference type="GO" id="GO:0004046">
    <property type="term" value="F:aminoacylase activity"/>
    <property type="evidence" value="ECO:0007669"/>
    <property type="project" value="UniProtKB-EC"/>
</dbReference>
<dbReference type="Pfam" id="PF07687">
    <property type="entry name" value="M20_dimer"/>
    <property type="match status" value="1"/>
</dbReference>
<dbReference type="PROSITE" id="PS00758">
    <property type="entry name" value="ARGE_DAPE_CPG2_1"/>
    <property type="match status" value="1"/>
</dbReference>
<accession>A0AAD5Y314</accession>
<evidence type="ECO:0000256" key="6">
    <source>
        <dbReference type="ARBA" id="ARBA00022801"/>
    </source>
</evidence>
<dbReference type="GO" id="GO:0046872">
    <property type="term" value="F:metal ion binding"/>
    <property type="evidence" value="ECO:0007669"/>
    <property type="project" value="UniProtKB-KW"/>
</dbReference>
<feature type="binding site" evidence="10">
    <location>
        <position position="76"/>
    </location>
    <ligand>
        <name>Zn(2+)</name>
        <dbReference type="ChEBI" id="CHEBI:29105"/>
        <label>1</label>
    </ligand>
</feature>
<dbReference type="EMBL" id="JADGJW010000056">
    <property type="protein sequence ID" value="KAJ3225634.1"/>
    <property type="molecule type" value="Genomic_DNA"/>
</dbReference>
<feature type="domain" description="Peptidase M20 dimerisation" evidence="11">
    <location>
        <begin position="185"/>
        <end position="299"/>
    </location>
</feature>
<dbReference type="NCBIfam" id="TIGR01880">
    <property type="entry name" value="Ac-peptdase-euk"/>
    <property type="match status" value="1"/>
</dbReference>
<feature type="active site" description="Proton acceptor" evidence="9">
    <location>
        <position position="143"/>
    </location>
</feature>
<dbReference type="Gene3D" id="3.40.630.10">
    <property type="entry name" value="Zn peptidases"/>
    <property type="match status" value="1"/>
</dbReference>
<gene>
    <name evidence="12" type="primary">ACY1</name>
    <name evidence="12" type="ORF">HK099_006467</name>
</gene>
<name>A0AAD5Y314_9FUNG</name>
<evidence type="ECO:0000256" key="7">
    <source>
        <dbReference type="ARBA" id="ARBA00022833"/>
    </source>
</evidence>
<evidence type="ECO:0000256" key="5">
    <source>
        <dbReference type="ARBA" id="ARBA00022723"/>
    </source>
</evidence>
<dbReference type="GO" id="GO:0006520">
    <property type="term" value="P:amino acid metabolic process"/>
    <property type="evidence" value="ECO:0007669"/>
    <property type="project" value="InterPro"/>
</dbReference>
<feature type="active site" evidence="9">
    <location>
        <position position="78"/>
    </location>
</feature>
<dbReference type="PANTHER" id="PTHR45892:SF1">
    <property type="entry name" value="AMINOACYLASE-1"/>
    <property type="match status" value="1"/>
</dbReference>
<organism evidence="12 13">
    <name type="scientific">Clydaea vesicula</name>
    <dbReference type="NCBI Taxonomy" id="447962"/>
    <lineage>
        <taxon>Eukaryota</taxon>
        <taxon>Fungi</taxon>
        <taxon>Fungi incertae sedis</taxon>
        <taxon>Chytridiomycota</taxon>
        <taxon>Chytridiomycota incertae sedis</taxon>
        <taxon>Chytridiomycetes</taxon>
        <taxon>Lobulomycetales</taxon>
        <taxon>Lobulomycetaceae</taxon>
        <taxon>Clydaea</taxon>
    </lineage>
</organism>
<feature type="binding site" evidence="10">
    <location>
        <position position="104"/>
    </location>
    <ligand>
        <name>Zn(2+)</name>
        <dbReference type="ChEBI" id="CHEBI:29105"/>
        <label>2</label>
    </ligand>
</feature>
<comment type="cofactor">
    <cofactor evidence="10">
        <name>Zn(2+)</name>
        <dbReference type="ChEBI" id="CHEBI:29105"/>
    </cofactor>
    <text evidence="10">Binds 2 Zn(2+) ions per subunit.</text>
</comment>
<dbReference type="SUPFAM" id="SSF53187">
    <property type="entry name" value="Zn-dependent exopeptidases"/>
    <property type="match status" value="1"/>
</dbReference>
<dbReference type="InterPro" id="IPR001261">
    <property type="entry name" value="ArgE/DapE_CS"/>
</dbReference>
<keyword evidence="7 10" id="KW-0862">Zinc</keyword>
<dbReference type="Gene3D" id="3.30.70.360">
    <property type="match status" value="1"/>
</dbReference>
<evidence type="ECO:0000256" key="2">
    <source>
        <dbReference type="ARBA" id="ARBA00006247"/>
    </source>
</evidence>
<dbReference type="Pfam" id="PF01546">
    <property type="entry name" value="Peptidase_M20"/>
    <property type="match status" value="1"/>
</dbReference>
<dbReference type="InterPro" id="IPR002933">
    <property type="entry name" value="Peptidase_M20"/>
</dbReference>
<evidence type="ECO:0000256" key="4">
    <source>
        <dbReference type="ARBA" id="ARBA00022490"/>
    </source>
</evidence>
<evidence type="ECO:0000256" key="3">
    <source>
        <dbReference type="ARBA" id="ARBA00011913"/>
    </source>
</evidence>
<keyword evidence="4" id="KW-0963">Cytoplasm</keyword>
<feature type="binding site" evidence="10">
    <location>
        <position position="144"/>
    </location>
    <ligand>
        <name>Zn(2+)</name>
        <dbReference type="ChEBI" id="CHEBI:29105"/>
        <label>2</label>
    </ligand>
</feature>
<dbReference type="PANTHER" id="PTHR45892">
    <property type="entry name" value="AMINOACYLASE-1"/>
    <property type="match status" value="1"/>
</dbReference>
<dbReference type="Proteomes" id="UP001211065">
    <property type="component" value="Unassembled WGS sequence"/>
</dbReference>
<dbReference type="InterPro" id="IPR010159">
    <property type="entry name" value="N-acyl_aa_amidohydrolase"/>
</dbReference>
<proteinExistence type="inferred from homology"/>
<keyword evidence="13" id="KW-1185">Reference proteome</keyword>
<feature type="binding site" evidence="10">
    <location>
        <position position="104"/>
    </location>
    <ligand>
        <name>Zn(2+)</name>
        <dbReference type="ChEBI" id="CHEBI:29105"/>
        <label>1</label>
    </ligand>
</feature>
<evidence type="ECO:0000259" key="11">
    <source>
        <dbReference type="Pfam" id="PF07687"/>
    </source>
</evidence>
<comment type="similarity">
    <text evidence="2">Belongs to the peptidase M20A family.</text>
</comment>
<protein>
    <recommendedName>
        <fullName evidence="3">N-acyl-aliphatic-L-amino acid amidohydrolase</fullName>
        <ecNumber evidence="3">3.5.1.14</ecNumber>
    </recommendedName>
    <alternativeName>
        <fullName evidence="8">N-acyl-L-amino-acid amidohydrolase</fullName>
    </alternativeName>
</protein>
<evidence type="ECO:0000313" key="12">
    <source>
        <dbReference type="EMBL" id="KAJ3225634.1"/>
    </source>
</evidence>
<dbReference type="EC" id="3.5.1.14" evidence="3"/>
<dbReference type="InterPro" id="IPR052083">
    <property type="entry name" value="Aminoacylase-1_M20A"/>
</dbReference>